<organism evidence="10 11">
    <name type="scientific">Psychromonas arctica</name>
    <dbReference type="NCBI Taxonomy" id="168275"/>
    <lineage>
        <taxon>Bacteria</taxon>
        <taxon>Pseudomonadati</taxon>
        <taxon>Pseudomonadota</taxon>
        <taxon>Gammaproteobacteria</taxon>
        <taxon>Alteromonadales</taxon>
        <taxon>Psychromonadaceae</taxon>
        <taxon>Psychromonas</taxon>
    </lineage>
</organism>
<comment type="similarity">
    <text evidence="2 9">Belongs to the gluconokinase GntK/GntV family.</text>
</comment>
<dbReference type="InterPro" id="IPR006001">
    <property type="entry name" value="Therm_gnt_kin"/>
</dbReference>
<comment type="catalytic activity">
    <reaction evidence="8 9">
        <text>D-gluconate + ATP = 6-phospho-D-gluconate + ADP + H(+)</text>
        <dbReference type="Rhea" id="RHEA:19433"/>
        <dbReference type="ChEBI" id="CHEBI:15378"/>
        <dbReference type="ChEBI" id="CHEBI:18391"/>
        <dbReference type="ChEBI" id="CHEBI:30616"/>
        <dbReference type="ChEBI" id="CHEBI:58759"/>
        <dbReference type="ChEBI" id="CHEBI:456216"/>
        <dbReference type="EC" id="2.7.1.12"/>
    </reaction>
</comment>
<keyword evidence="6 9" id="KW-0418">Kinase</keyword>
<dbReference type="Pfam" id="PF01202">
    <property type="entry name" value="SKI"/>
    <property type="match status" value="1"/>
</dbReference>
<evidence type="ECO:0000256" key="5">
    <source>
        <dbReference type="ARBA" id="ARBA00022741"/>
    </source>
</evidence>
<dbReference type="InterPro" id="IPR031322">
    <property type="entry name" value="Shikimate/glucono_kinase"/>
</dbReference>
<dbReference type="EC" id="2.7.1.12" evidence="3 9"/>
<evidence type="ECO:0000256" key="8">
    <source>
        <dbReference type="ARBA" id="ARBA00048090"/>
    </source>
</evidence>
<dbReference type="SUPFAM" id="SSF52540">
    <property type="entry name" value="P-loop containing nucleoside triphosphate hydrolases"/>
    <property type="match status" value="1"/>
</dbReference>
<dbReference type="EMBL" id="JBAKBA010000028">
    <property type="protein sequence ID" value="MEL0659907.1"/>
    <property type="molecule type" value="Genomic_DNA"/>
</dbReference>
<keyword evidence="5 9" id="KW-0547">Nucleotide-binding</keyword>
<dbReference type="PANTHER" id="PTHR43442:SF3">
    <property type="entry name" value="GLUCONOKINASE-RELATED"/>
    <property type="match status" value="1"/>
</dbReference>
<reference evidence="10 11" key="1">
    <citation type="submission" date="2024-02" db="EMBL/GenBank/DDBJ databases">
        <title>Bacteria isolated from the canopy kelp, Nereocystis luetkeana.</title>
        <authorList>
            <person name="Pfister C.A."/>
            <person name="Younker I.T."/>
            <person name="Light S.H."/>
        </authorList>
    </citation>
    <scope>NUCLEOTIDE SEQUENCE [LARGE SCALE GENOMIC DNA]</scope>
    <source>
        <strain evidence="10 11">TI.2.07</strain>
    </source>
</reference>
<evidence type="ECO:0000256" key="4">
    <source>
        <dbReference type="ARBA" id="ARBA00022679"/>
    </source>
</evidence>
<comment type="pathway">
    <text evidence="1">Carbohydrate acid metabolism.</text>
</comment>
<evidence type="ECO:0000256" key="6">
    <source>
        <dbReference type="ARBA" id="ARBA00022777"/>
    </source>
</evidence>
<evidence type="ECO:0000256" key="3">
    <source>
        <dbReference type="ARBA" id="ARBA00012054"/>
    </source>
</evidence>
<dbReference type="CDD" id="cd02021">
    <property type="entry name" value="GntK"/>
    <property type="match status" value="1"/>
</dbReference>
<dbReference type="RefSeq" id="WP_341628418.1">
    <property type="nucleotide sequence ID" value="NZ_JBAKBA010000028.1"/>
</dbReference>
<comment type="caution">
    <text evidence="10">The sequence shown here is derived from an EMBL/GenBank/DDBJ whole genome shotgun (WGS) entry which is preliminary data.</text>
</comment>
<protein>
    <recommendedName>
        <fullName evidence="3 9">Gluconokinase</fullName>
        <ecNumber evidence="3 9">2.7.1.12</ecNumber>
    </recommendedName>
</protein>
<dbReference type="GO" id="GO:0046316">
    <property type="term" value="F:gluconokinase activity"/>
    <property type="evidence" value="ECO:0007669"/>
    <property type="project" value="UniProtKB-EC"/>
</dbReference>
<evidence type="ECO:0000256" key="7">
    <source>
        <dbReference type="ARBA" id="ARBA00022840"/>
    </source>
</evidence>
<name>A0ABU9HDC5_9GAMM</name>
<evidence type="ECO:0000256" key="2">
    <source>
        <dbReference type="ARBA" id="ARBA00008420"/>
    </source>
</evidence>
<dbReference type="Gene3D" id="3.40.50.300">
    <property type="entry name" value="P-loop containing nucleotide triphosphate hydrolases"/>
    <property type="match status" value="1"/>
</dbReference>
<keyword evidence="11" id="KW-1185">Reference proteome</keyword>
<dbReference type="NCBIfam" id="TIGR01313">
    <property type="entry name" value="therm_gnt_kin"/>
    <property type="match status" value="1"/>
</dbReference>
<evidence type="ECO:0000313" key="10">
    <source>
        <dbReference type="EMBL" id="MEL0659907.1"/>
    </source>
</evidence>
<gene>
    <name evidence="10" type="ORF">V6255_12240</name>
</gene>
<evidence type="ECO:0000256" key="1">
    <source>
        <dbReference type="ARBA" id="ARBA00004761"/>
    </source>
</evidence>
<keyword evidence="7 9" id="KW-0067">ATP-binding</keyword>
<dbReference type="InterPro" id="IPR027417">
    <property type="entry name" value="P-loop_NTPase"/>
</dbReference>
<evidence type="ECO:0000256" key="9">
    <source>
        <dbReference type="RuleBase" id="RU363066"/>
    </source>
</evidence>
<evidence type="ECO:0000313" key="11">
    <source>
        <dbReference type="Proteomes" id="UP001366060"/>
    </source>
</evidence>
<proteinExistence type="inferred from homology"/>
<sequence length="179" mass="20201">MNQKKIGHVFIVMGVSSTGKSTIGESLAKEINAKFIDGDDLHPKANILKMSSGLPLSDEDRKPWLERIRDAAFSIEMKQETGVLVCSALKKKYRQQICDGNNHIIFLHLHGDFDLVKERMKDRAGHFMPIKLLKSQFETLEMPEEEEVNVIHIDIDGTQEEVVLRCVNAALLSISQDSQ</sequence>
<dbReference type="Proteomes" id="UP001366060">
    <property type="component" value="Unassembled WGS sequence"/>
</dbReference>
<keyword evidence="4 9" id="KW-0808">Transferase</keyword>
<accession>A0ABU9HDC5</accession>
<dbReference type="PANTHER" id="PTHR43442">
    <property type="entry name" value="GLUCONOKINASE-RELATED"/>
    <property type="match status" value="1"/>
</dbReference>